<dbReference type="AlphaFoldDB" id="A0A1C1CAH1"/>
<proteinExistence type="predicted"/>
<comment type="caution">
    <text evidence="1">The sequence shown here is derived from an EMBL/GenBank/DDBJ whole genome shotgun (WGS) entry which is preliminary data.</text>
</comment>
<organism evidence="1 2">
    <name type="scientific">Cladophialophora carrionii</name>
    <dbReference type="NCBI Taxonomy" id="86049"/>
    <lineage>
        <taxon>Eukaryota</taxon>
        <taxon>Fungi</taxon>
        <taxon>Dikarya</taxon>
        <taxon>Ascomycota</taxon>
        <taxon>Pezizomycotina</taxon>
        <taxon>Eurotiomycetes</taxon>
        <taxon>Chaetothyriomycetidae</taxon>
        <taxon>Chaetothyriales</taxon>
        <taxon>Herpotrichiellaceae</taxon>
        <taxon>Cladophialophora</taxon>
    </lineage>
</organism>
<reference evidence="2" key="1">
    <citation type="submission" date="2015-07" db="EMBL/GenBank/DDBJ databases">
        <authorList>
            <person name="Teixeira M.M."/>
            <person name="Souza R.C."/>
            <person name="Almeida L.G."/>
            <person name="Vicente V.A."/>
            <person name="de Hoog S."/>
            <person name="Bocca A.L."/>
            <person name="de Almeida S.R."/>
            <person name="Vasconcelos A.T."/>
            <person name="Felipe M.S."/>
        </authorList>
    </citation>
    <scope>NUCLEOTIDE SEQUENCE [LARGE SCALE GENOMIC DNA]</scope>
    <source>
        <strain evidence="2">KSF</strain>
    </source>
</reference>
<accession>A0A1C1CAH1</accession>
<dbReference type="EMBL" id="LGRB01000019">
    <property type="protein sequence ID" value="OCT45469.1"/>
    <property type="molecule type" value="Genomic_DNA"/>
</dbReference>
<sequence>MAFANLAQKAAQWMVNSPAVISVKLSLPALPLLQSSSLTVPIDPAVGNTAQGVKPAPKAAAMQEILEDVAVSGPFAIAQIAGAGDNSLGVTSRIAHIGVVAIAAEGATAAWIKSNGVT</sequence>
<protein>
    <submittedName>
        <fullName evidence="1">Uncharacterized protein</fullName>
    </submittedName>
</protein>
<evidence type="ECO:0000313" key="2">
    <source>
        <dbReference type="Proteomes" id="UP000094526"/>
    </source>
</evidence>
<dbReference type="Proteomes" id="UP000094526">
    <property type="component" value="Unassembled WGS sequence"/>
</dbReference>
<keyword evidence="2" id="KW-1185">Reference proteome</keyword>
<name>A0A1C1CAH1_9EURO</name>
<dbReference type="VEuPathDB" id="FungiDB:CLCR_01747"/>
<gene>
    <name evidence="1" type="ORF">CLCR_01747</name>
</gene>
<evidence type="ECO:0000313" key="1">
    <source>
        <dbReference type="EMBL" id="OCT45469.1"/>
    </source>
</evidence>